<evidence type="ECO:0000313" key="2">
    <source>
        <dbReference type="EMBL" id="MES1920146.1"/>
    </source>
</evidence>
<dbReference type="InterPro" id="IPR036910">
    <property type="entry name" value="HMG_box_dom_sf"/>
</dbReference>
<dbReference type="PANTHER" id="PTHR12933">
    <property type="entry name" value="ORF PROTEIN-RELATED"/>
    <property type="match status" value="1"/>
</dbReference>
<dbReference type="InterPro" id="IPR053940">
    <property type="entry name" value="UTP25_NTPase-like"/>
</dbReference>
<dbReference type="PANTHER" id="PTHR12933:SF0">
    <property type="entry name" value="U3 SMALL NUCLEOLAR RNA-ASSOCIATED PROTEIN 25 HOMOLOG"/>
    <property type="match status" value="1"/>
</dbReference>
<sequence>MQTKKKLSIAKSEDLASLPTEYILYIDEALKTQKHFSETNLSKKLIRKWTDVHEDDKEYFRDPYHKLIFPFLEKRKDLYVPLAPPPVSVAVSEAILLHCVNHVLKSTARIRKNNKRLSESKPDEKFSGQQYQFLDQGFTRPKVLLLAPFQSDAYDLIETIIRIVPDSQKVE</sequence>
<keyword evidence="3" id="KW-1185">Reference proteome</keyword>
<evidence type="ECO:0000313" key="3">
    <source>
        <dbReference type="Proteomes" id="UP001439008"/>
    </source>
</evidence>
<name>A0ABV2AKF1_9EUKA</name>
<dbReference type="Pfam" id="PF22916">
    <property type="entry name" value="UTP25_NTPase-like"/>
    <property type="match status" value="1"/>
</dbReference>
<comment type="caution">
    <text evidence="2">The sequence shown here is derived from an EMBL/GenBank/DDBJ whole genome shotgun (WGS) entry which is preliminary data.</text>
</comment>
<dbReference type="EMBL" id="JBDODL010000529">
    <property type="protein sequence ID" value="MES1920146.1"/>
    <property type="molecule type" value="Genomic_DNA"/>
</dbReference>
<dbReference type="Proteomes" id="UP001439008">
    <property type="component" value="Unassembled WGS sequence"/>
</dbReference>
<feature type="domain" description="UTP25 NTP hydrolase-like" evidence="1">
    <location>
        <begin position="87"/>
        <end position="170"/>
    </location>
</feature>
<evidence type="ECO:0000259" key="1">
    <source>
        <dbReference type="Pfam" id="PF22916"/>
    </source>
</evidence>
<gene>
    <name evidence="2" type="ORF">MHBO_001856</name>
</gene>
<dbReference type="InterPro" id="IPR010678">
    <property type="entry name" value="UTP25"/>
</dbReference>
<proteinExistence type="predicted"/>
<reference evidence="2 3" key="1">
    <citation type="journal article" date="2024" name="BMC Biol.">
        <title>Comparative genomics of Ascetosporea gives new insight into the evolutionary basis for animal parasitism in Rhizaria.</title>
        <authorList>
            <person name="Hiltunen Thoren M."/>
            <person name="Onut-Brannstrom I."/>
            <person name="Alfjorden A."/>
            <person name="Peckova H."/>
            <person name="Swords F."/>
            <person name="Hooper C."/>
            <person name="Holzer A.S."/>
            <person name="Bass D."/>
            <person name="Burki F."/>
        </authorList>
    </citation>
    <scope>NUCLEOTIDE SEQUENCE [LARGE SCALE GENOMIC DNA]</scope>
    <source>
        <strain evidence="2">20-A016</strain>
    </source>
</reference>
<accession>A0ABV2AKF1</accession>
<organism evidence="2 3">
    <name type="scientific">Bonamia ostreae</name>
    <dbReference type="NCBI Taxonomy" id="126728"/>
    <lineage>
        <taxon>Eukaryota</taxon>
        <taxon>Sar</taxon>
        <taxon>Rhizaria</taxon>
        <taxon>Endomyxa</taxon>
        <taxon>Ascetosporea</taxon>
        <taxon>Haplosporida</taxon>
        <taxon>Bonamia</taxon>
    </lineage>
</organism>
<protein>
    <recommendedName>
        <fullName evidence="1">UTP25 NTP hydrolase-like domain-containing protein</fullName>
    </recommendedName>
</protein>
<dbReference type="SUPFAM" id="SSF47095">
    <property type="entry name" value="HMG-box"/>
    <property type="match status" value="1"/>
</dbReference>